<sequence length="130" mass="14083">MTITTQRTTANSPAQAAKNRVRGPTVAAQWTQPGSQLRELRGRPRHGPARATFRGGGRGSAAAAERHDSMMTKARWRGTEAIARETPAGSLSVASMPQRKDYTNDAEHHGKFQVWLQAGSFEGKARDGAE</sequence>
<proteinExistence type="predicted"/>
<evidence type="ECO:0000313" key="3">
    <source>
        <dbReference type="Proteomes" id="UP000013827"/>
    </source>
</evidence>
<dbReference type="GeneID" id="17263532"/>
<feature type="region of interest" description="Disordered" evidence="1">
    <location>
        <begin position="1"/>
        <end position="68"/>
    </location>
</feature>
<organism evidence="2 3">
    <name type="scientific">Emiliania huxleyi (strain CCMP1516)</name>
    <dbReference type="NCBI Taxonomy" id="280463"/>
    <lineage>
        <taxon>Eukaryota</taxon>
        <taxon>Haptista</taxon>
        <taxon>Haptophyta</taxon>
        <taxon>Prymnesiophyceae</taxon>
        <taxon>Isochrysidales</taxon>
        <taxon>Noelaerhabdaceae</taxon>
        <taxon>Emiliania</taxon>
    </lineage>
</organism>
<evidence type="ECO:0000256" key="1">
    <source>
        <dbReference type="SAM" id="MobiDB-lite"/>
    </source>
</evidence>
<dbReference type="AlphaFoldDB" id="A0A0D3J1J7"/>
<evidence type="ECO:0000313" key="2">
    <source>
        <dbReference type="EnsemblProtists" id="EOD17382"/>
    </source>
</evidence>
<dbReference type="HOGENOM" id="CLU_126830_0_0_1"/>
<dbReference type="PaxDb" id="2903-EOD17382"/>
<reference evidence="3" key="1">
    <citation type="journal article" date="2013" name="Nature">
        <title>Pan genome of the phytoplankton Emiliania underpins its global distribution.</title>
        <authorList>
            <person name="Read B.A."/>
            <person name="Kegel J."/>
            <person name="Klute M.J."/>
            <person name="Kuo A."/>
            <person name="Lefebvre S.C."/>
            <person name="Maumus F."/>
            <person name="Mayer C."/>
            <person name="Miller J."/>
            <person name="Monier A."/>
            <person name="Salamov A."/>
            <person name="Young J."/>
            <person name="Aguilar M."/>
            <person name="Claverie J.M."/>
            <person name="Frickenhaus S."/>
            <person name="Gonzalez K."/>
            <person name="Herman E.K."/>
            <person name="Lin Y.C."/>
            <person name="Napier J."/>
            <person name="Ogata H."/>
            <person name="Sarno A.F."/>
            <person name="Shmutz J."/>
            <person name="Schroeder D."/>
            <person name="de Vargas C."/>
            <person name="Verret F."/>
            <person name="von Dassow P."/>
            <person name="Valentin K."/>
            <person name="Van de Peer Y."/>
            <person name="Wheeler G."/>
            <person name="Dacks J.B."/>
            <person name="Delwiche C.F."/>
            <person name="Dyhrman S.T."/>
            <person name="Glockner G."/>
            <person name="John U."/>
            <person name="Richards T."/>
            <person name="Worden A.Z."/>
            <person name="Zhang X."/>
            <person name="Grigoriev I.V."/>
            <person name="Allen A.E."/>
            <person name="Bidle K."/>
            <person name="Borodovsky M."/>
            <person name="Bowler C."/>
            <person name="Brownlee C."/>
            <person name="Cock J.M."/>
            <person name="Elias M."/>
            <person name="Gladyshev V.N."/>
            <person name="Groth M."/>
            <person name="Guda C."/>
            <person name="Hadaegh A."/>
            <person name="Iglesias-Rodriguez M.D."/>
            <person name="Jenkins J."/>
            <person name="Jones B.M."/>
            <person name="Lawson T."/>
            <person name="Leese F."/>
            <person name="Lindquist E."/>
            <person name="Lobanov A."/>
            <person name="Lomsadze A."/>
            <person name="Malik S.B."/>
            <person name="Marsh M.E."/>
            <person name="Mackinder L."/>
            <person name="Mock T."/>
            <person name="Mueller-Roeber B."/>
            <person name="Pagarete A."/>
            <person name="Parker M."/>
            <person name="Probert I."/>
            <person name="Quesneville H."/>
            <person name="Raines C."/>
            <person name="Rensing S.A."/>
            <person name="Riano-Pachon D.M."/>
            <person name="Richier S."/>
            <person name="Rokitta S."/>
            <person name="Shiraiwa Y."/>
            <person name="Soanes D.M."/>
            <person name="van der Giezen M."/>
            <person name="Wahlund T.M."/>
            <person name="Williams B."/>
            <person name="Wilson W."/>
            <person name="Wolfe G."/>
            <person name="Wurch L.L."/>
        </authorList>
    </citation>
    <scope>NUCLEOTIDE SEQUENCE</scope>
</reference>
<keyword evidence="3" id="KW-1185">Reference proteome</keyword>
<dbReference type="Proteomes" id="UP000013827">
    <property type="component" value="Unassembled WGS sequence"/>
</dbReference>
<feature type="compositionally biased region" description="Polar residues" evidence="1">
    <location>
        <begin position="1"/>
        <end position="14"/>
    </location>
</feature>
<name>A0A0D3J1J7_EMIH1</name>
<dbReference type="KEGG" id="ehx:EMIHUDRAFT_210056"/>
<dbReference type="RefSeq" id="XP_005769811.1">
    <property type="nucleotide sequence ID" value="XM_005769754.1"/>
</dbReference>
<accession>A0A0D3J1J7</accession>
<dbReference type="EnsemblProtists" id="EOD17382">
    <property type="protein sequence ID" value="EOD17382"/>
    <property type="gene ID" value="EMIHUDRAFT_210056"/>
</dbReference>
<reference evidence="2" key="2">
    <citation type="submission" date="2024-10" db="UniProtKB">
        <authorList>
            <consortium name="EnsemblProtists"/>
        </authorList>
    </citation>
    <scope>IDENTIFICATION</scope>
</reference>
<protein>
    <submittedName>
        <fullName evidence="2">Uncharacterized protein</fullName>
    </submittedName>
</protein>